<dbReference type="Proteomes" id="UP001235939">
    <property type="component" value="Chromosome 02"/>
</dbReference>
<dbReference type="InterPro" id="IPR012337">
    <property type="entry name" value="RNaseH-like_sf"/>
</dbReference>
<accession>A0ABY6K3W4</accession>
<organism evidence="3 4">
    <name type="scientific">Cordylochernes scorpioides</name>
    <dbReference type="NCBI Taxonomy" id="51811"/>
    <lineage>
        <taxon>Eukaryota</taxon>
        <taxon>Metazoa</taxon>
        <taxon>Ecdysozoa</taxon>
        <taxon>Arthropoda</taxon>
        <taxon>Chelicerata</taxon>
        <taxon>Arachnida</taxon>
        <taxon>Pseudoscorpiones</taxon>
        <taxon>Cheliferoidea</taxon>
        <taxon>Chernetidae</taxon>
        <taxon>Cordylochernes</taxon>
    </lineage>
</organism>
<dbReference type="Gene3D" id="3.30.420.10">
    <property type="entry name" value="Ribonuclease H-like superfamily/Ribonuclease H"/>
    <property type="match status" value="1"/>
</dbReference>
<dbReference type="CDD" id="cd09276">
    <property type="entry name" value="Rnase_HI_RT_non_LTR"/>
    <property type="match status" value="1"/>
</dbReference>
<dbReference type="Pfam" id="PF00078">
    <property type="entry name" value="RVT_1"/>
    <property type="match status" value="1"/>
</dbReference>
<proteinExistence type="predicted"/>
<name>A0ABY6K3W4_9ARAC</name>
<evidence type="ECO:0000259" key="2">
    <source>
        <dbReference type="PROSITE" id="PS50879"/>
    </source>
</evidence>
<feature type="region of interest" description="Disordered" evidence="1">
    <location>
        <begin position="1"/>
        <end position="36"/>
    </location>
</feature>
<evidence type="ECO:0000313" key="3">
    <source>
        <dbReference type="EMBL" id="UYV63173.1"/>
    </source>
</evidence>
<sequence length="585" mass="65118">MEKENKSAWRRRLQVTSTGSDVSSSVAEASRPPSRSSINKLLHHSEVGKSPTDALYNLKSQISKSITSHQCCLLINLDIKSAFDHLWHPALLSSLSDIHLSPSLISIYTSFLNTRLGSKSGPFLWNIFFDPILSLPFPPGVHAQASADDLQLIIYGDPNYLTHNAKNSIDLIIELCLGNKLTIPKQIFNTPHLLQQTYHTHSKLQNSMRRRHHHPRNKILNLFPRQRSCANSYYGFGFKARKLFYLSVIEPTLIYAASIWAEAADIIAGKSRLRSAQRKFCINAIHGIRTVPTFTSFALLRVLPINLKLKLLSSLFKPSPLRQNTSHILIAIRNPTFSSTSLTSLSQNPHRTYHITPTAPKPLPGLPSLPSSPCLESSFPLSKHCTVFQAESFALLVALEDIRTLDTNLSIGIFSDCFSLLCTLSKHRCFHSIVPKCQILLHDLLSALNITLHWVKGHSGIYGDCRADALAKIGAADRSTTPKYKLASKSTTLTFLSSRQWKAWDDNFTRSNPTILRNLCIIPFSLKNTHKHIIPDSAITTGFITGHTSGLVPLGTLNPNTTGPHVDTVAAPPRPQNTFFWKAFP</sequence>
<protein>
    <recommendedName>
        <fullName evidence="2">RNase H type-1 domain-containing protein</fullName>
    </recommendedName>
</protein>
<reference evidence="3 4" key="1">
    <citation type="submission" date="2022-01" db="EMBL/GenBank/DDBJ databases">
        <title>A chromosomal length assembly of Cordylochernes scorpioides.</title>
        <authorList>
            <person name="Zeh D."/>
            <person name="Zeh J."/>
        </authorList>
    </citation>
    <scope>NUCLEOTIDE SEQUENCE [LARGE SCALE GENOMIC DNA]</scope>
    <source>
        <strain evidence="3">IN4F17</strain>
        <tissue evidence="3">Whole Body</tissue>
    </source>
</reference>
<dbReference type="SUPFAM" id="SSF53098">
    <property type="entry name" value="Ribonuclease H-like"/>
    <property type="match status" value="1"/>
</dbReference>
<dbReference type="PROSITE" id="PS50879">
    <property type="entry name" value="RNASE_H_1"/>
    <property type="match status" value="1"/>
</dbReference>
<dbReference type="InterPro" id="IPR036397">
    <property type="entry name" value="RNaseH_sf"/>
</dbReference>
<gene>
    <name evidence="3" type="ORF">LAZ67_2003345</name>
</gene>
<evidence type="ECO:0000256" key="1">
    <source>
        <dbReference type="SAM" id="MobiDB-lite"/>
    </source>
</evidence>
<feature type="compositionally biased region" description="Low complexity" evidence="1">
    <location>
        <begin position="15"/>
        <end position="26"/>
    </location>
</feature>
<feature type="domain" description="RNase H type-1" evidence="2">
    <location>
        <begin position="335"/>
        <end position="476"/>
    </location>
</feature>
<keyword evidence="4" id="KW-1185">Reference proteome</keyword>
<dbReference type="InterPro" id="IPR002156">
    <property type="entry name" value="RNaseH_domain"/>
</dbReference>
<dbReference type="InterPro" id="IPR000477">
    <property type="entry name" value="RT_dom"/>
</dbReference>
<evidence type="ECO:0000313" key="4">
    <source>
        <dbReference type="Proteomes" id="UP001235939"/>
    </source>
</evidence>
<dbReference type="EMBL" id="CP092864">
    <property type="protein sequence ID" value="UYV63173.1"/>
    <property type="molecule type" value="Genomic_DNA"/>
</dbReference>